<accession>Q7VAC3</accession>
<proteinExistence type="predicted"/>
<dbReference type="AlphaFoldDB" id="Q7VAC3"/>
<dbReference type="EnsemblBacteria" id="AAQ00585">
    <property type="protein sequence ID" value="AAQ00585"/>
    <property type="gene ID" value="Pro_1541"/>
</dbReference>
<protein>
    <submittedName>
        <fullName evidence="2">Uncharacterized protein</fullName>
    </submittedName>
</protein>
<dbReference type="eggNOG" id="ENOG502ZGSE">
    <property type="taxonomic scope" value="Bacteria"/>
</dbReference>
<evidence type="ECO:0000313" key="3">
    <source>
        <dbReference type="Proteomes" id="UP000001420"/>
    </source>
</evidence>
<dbReference type="EMBL" id="AE017126">
    <property type="protein sequence ID" value="AAQ00585.1"/>
    <property type="molecule type" value="Genomic_DNA"/>
</dbReference>
<dbReference type="OrthoDB" id="542322at2"/>
<organism evidence="2 3">
    <name type="scientific">Prochlorococcus marinus (strain SARG / CCMP1375 / SS120)</name>
    <dbReference type="NCBI Taxonomy" id="167539"/>
    <lineage>
        <taxon>Bacteria</taxon>
        <taxon>Bacillati</taxon>
        <taxon>Cyanobacteriota</taxon>
        <taxon>Cyanophyceae</taxon>
        <taxon>Synechococcales</taxon>
        <taxon>Prochlorococcaceae</taxon>
        <taxon>Prochlorococcus</taxon>
    </lineage>
</organism>
<keyword evidence="1" id="KW-0472">Membrane</keyword>
<gene>
    <name evidence="2" type="ordered locus">Pro_1541</name>
</gene>
<reference evidence="2 3" key="1">
    <citation type="journal article" date="2003" name="Proc. Natl. Acad. Sci. U.S.A.">
        <title>Genome sequence of the cyanobacterium Prochlorococcus marinus SS120, a nearly minimal oxyphototrophic genome.</title>
        <authorList>
            <person name="Dufresne A."/>
            <person name="Salanoubat M."/>
            <person name="Partensky F."/>
            <person name="Artiguenave F."/>
            <person name="Axmann I.M."/>
            <person name="Barbe V."/>
            <person name="Duprat S."/>
            <person name="Galperin M.Y."/>
            <person name="Koonin E.V."/>
            <person name="Le Gall F."/>
            <person name="Makarova K.S."/>
            <person name="Ostrowski M."/>
            <person name="Oztas S."/>
            <person name="Robert C."/>
            <person name="Rogozin I.B."/>
            <person name="Scanlan D.J."/>
            <person name="Tandeau de Marsac N."/>
            <person name="Weissenbach J."/>
            <person name="Wincker P."/>
            <person name="Wolf Y.I."/>
            <person name="Hess W.R."/>
        </authorList>
    </citation>
    <scope>NUCLEOTIDE SEQUENCE [LARGE SCALE GENOMIC DNA]</scope>
    <source>
        <strain evidence="3">SARG / CCMP1375 / SS120</strain>
    </source>
</reference>
<evidence type="ECO:0000256" key="1">
    <source>
        <dbReference type="SAM" id="Phobius"/>
    </source>
</evidence>
<keyword evidence="3" id="KW-1185">Reference proteome</keyword>
<dbReference type="HOGENOM" id="CLU_151289_0_0_3"/>
<sequence>MRGRRLGVTCLCRWRRPVMGVTIFCEFLALVMAFFQYLSEVEGDCLFSSFTSVLENAGLHISNDFSSPAQIFAECKNVGDNYQSKVNVLISWSDKSKRECSVEVRSDEPCLRRDTRCEKVHSQLREVIPPKKLSDLFTPDQV</sequence>
<name>Q7VAC3_PROMA</name>
<dbReference type="KEGG" id="pma:Pro_1541"/>
<keyword evidence="1" id="KW-1133">Transmembrane helix</keyword>
<dbReference type="STRING" id="167539.Pro_1541"/>
<keyword evidence="1" id="KW-0812">Transmembrane</keyword>
<evidence type="ECO:0000313" key="2">
    <source>
        <dbReference type="EMBL" id="AAQ00585.1"/>
    </source>
</evidence>
<dbReference type="PATRIC" id="fig|167539.5.peg.1622"/>
<dbReference type="Proteomes" id="UP000001420">
    <property type="component" value="Chromosome"/>
</dbReference>
<feature type="transmembrane region" description="Helical" evidence="1">
    <location>
        <begin position="21"/>
        <end position="39"/>
    </location>
</feature>